<dbReference type="HOGENOM" id="CLU_3255919_0_0_10"/>
<dbReference type="Proteomes" id="UP000004123">
    <property type="component" value="Unassembled WGS sequence"/>
</dbReference>
<name>F9DF93_9BACT</name>
<evidence type="ECO:0000313" key="1">
    <source>
        <dbReference type="EMBL" id="EGQ22119.1"/>
    </source>
</evidence>
<evidence type="ECO:0000313" key="2">
    <source>
        <dbReference type="Proteomes" id="UP000004123"/>
    </source>
</evidence>
<proteinExistence type="predicted"/>
<organism evidence="1 2">
    <name type="scientific">Prevotella pallens ATCC 700821</name>
    <dbReference type="NCBI Taxonomy" id="997353"/>
    <lineage>
        <taxon>Bacteria</taxon>
        <taxon>Pseudomonadati</taxon>
        <taxon>Bacteroidota</taxon>
        <taxon>Bacteroidia</taxon>
        <taxon>Bacteroidales</taxon>
        <taxon>Prevotellaceae</taxon>
        <taxon>Prevotella</taxon>
    </lineage>
</organism>
<dbReference type="STRING" id="997353.HMPREF9144_0333"/>
<gene>
    <name evidence="1" type="ORF">HMPREF9144_0333</name>
</gene>
<dbReference type="EMBL" id="AFPY01000014">
    <property type="protein sequence ID" value="EGQ22119.1"/>
    <property type="molecule type" value="Genomic_DNA"/>
</dbReference>
<comment type="caution">
    <text evidence="1">The sequence shown here is derived from an EMBL/GenBank/DDBJ whole genome shotgun (WGS) entry which is preliminary data.</text>
</comment>
<accession>F9DF93</accession>
<sequence>MCTYSYLDTPVLIHKKHYSNTVKQANNILLRALKELLSRFRN</sequence>
<protein>
    <submittedName>
        <fullName evidence="1">Uncharacterized protein</fullName>
    </submittedName>
</protein>
<reference evidence="1 2" key="1">
    <citation type="submission" date="2011-04" db="EMBL/GenBank/DDBJ databases">
        <authorList>
            <person name="Muzny D."/>
            <person name="Qin X."/>
            <person name="Deng J."/>
            <person name="Jiang H."/>
            <person name="Liu Y."/>
            <person name="Qu J."/>
            <person name="Song X.-Z."/>
            <person name="Zhang L."/>
            <person name="Thornton R."/>
            <person name="Coyle M."/>
            <person name="Francisco L."/>
            <person name="Jackson L."/>
            <person name="Javaid M."/>
            <person name="Korchina V."/>
            <person name="Kovar C."/>
            <person name="Mata R."/>
            <person name="Mathew T."/>
            <person name="Ngo R."/>
            <person name="Nguyen L."/>
            <person name="Nguyen N."/>
            <person name="Okwuonu G."/>
            <person name="Ongeri F."/>
            <person name="Pham C."/>
            <person name="Simmons D."/>
            <person name="Wilczek-Boney K."/>
            <person name="Hale W."/>
            <person name="Jakkamsetti A."/>
            <person name="Pham P."/>
            <person name="Ruth R."/>
            <person name="San Lucas F."/>
            <person name="Warren J."/>
            <person name="Zhang J."/>
            <person name="Zhao Z."/>
            <person name="Zhou C."/>
            <person name="Zhu D."/>
            <person name="Lee S."/>
            <person name="Bess C."/>
            <person name="Blankenburg K."/>
            <person name="Forbes L."/>
            <person name="Fu Q."/>
            <person name="Gubbala S."/>
            <person name="Hirani K."/>
            <person name="Jayaseelan J.C."/>
            <person name="Lara F."/>
            <person name="Munidasa M."/>
            <person name="Palculict T."/>
            <person name="Patil S."/>
            <person name="Pu L.-L."/>
            <person name="Saada N."/>
            <person name="Tang L."/>
            <person name="Weissenberger G."/>
            <person name="Zhu Y."/>
            <person name="Hemphill L."/>
            <person name="Shang Y."/>
            <person name="Youmans B."/>
            <person name="Ayvaz T."/>
            <person name="Ross M."/>
            <person name="Santibanez J."/>
            <person name="Aqrawi P."/>
            <person name="Gross S."/>
            <person name="Joshi V."/>
            <person name="Fowler G."/>
            <person name="Nazareth L."/>
            <person name="Reid J."/>
            <person name="Worley K."/>
            <person name="Petrosino J."/>
            <person name="Highlander S."/>
            <person name="Gibbs R."/>
        </authorList>
    </citation>
    <scope>NUCLEOTIDE SEQUENCE [LARGE SCALE GENOMIC DNA]</scope>
    <source>
        <strain evidence="1 2">ATCC 700821</strain>
    </source>
</reference>
<dbReference type="AlphaFoldDB" id="F9DF93"/>